<accession>A0A0D2C2I1</accession>
<dbReference type="RefSeq" id="XP_016264168.1">
    <property type="nucleotide sequence ID" value="XM_016405962.1"/>
</dbReference>
<protein>
    <submittedName>
        <fullName evidence="1">Uncharacterized protein</fullName>
    </submittedName>
</protein>
<dbReference type="AlphaFoldDB" id="A0A0D2C2I1"/>
<evidence type="ECO:0000313" key="2">
    <source>
        <dbReference type="Proteomes" id="UP000053342"/>
    </source>
</evidence>
<dbReference type="GeneID" id="27357072"/>
<name>A0A0D2C2I1_9EURO</name>
<dbReference type="Proteomes" id="UP000053342">
    <property type="component" value="Unassembled WGS sequence"/>
</dbReference>
<proteinExistence type="predicted"/>
<dbReference type="VEuPathDB" id="FungiDB:PV06_04998"/>
<sequence>MGYCAEGISERPCRKWCCFPRSRTGLHANVRPSPYSSNTYRHIHDNLVIVRKQHGSKVEKVSPAADDRCFDDDNDLRIHIDLDNLDEKITKVPTATHQHFVNSVINSTSSINNIQRDQSVLEKRSRGCRKSTSSRLQWTRTKVNPLRWVSWVRWPSLITNLEQLPMI</sequence>
<dbReference type="EMBL" id="KN847335">
    <property type="protein sequence ID" value="KIW43952.1"/>
    <property type="molecule type" value="Genomic_DNA"/>
</dbReference>
<organism evidence="1 2">
    <name type="scientific">Exophiala oligosperma</name>
    <dbReference type="NCBI Taxonomy" id="215243"/>
    <lineage>
        <taxon>Eukaryota</taxon>
        <taxon>Fungi</taxon>
        <taxon>Dikarya</taxon>
        <taxon>Ascomycota</taxon>
        <taxon>Pezizomycotina</taxon>
        <taxon>Eurotiomycetes</taxon>
        <taxon>Chaetothyriomycetidae</taxon>
        <taxon>Chaetothyriales</taxon>
        <taxon>Herpotrichiellaceae</taxon>
        <taxon>Exophiala</taxon>
    </lineage>
</organism>
<gene>
    <name evidence="1" type="ORF">PV06_04998</name>
</gene>
<reference evidence="1 2" key="1">
    <citation type="submission" date="2015-01" db="EMBL/GenBank/DDBJ databases">
        <title>The Genome Sequence of Exophiala oligosperma CBS72588.</title>
        <authorList>
            <consortium name="The Broad Institute Genomics Platform"/>
            <person name="Cuomo C."/>
            <person name="de Hoog S."/>
            <person name="Gorbushina A."/>
            <person name="Stielow B."/>
            <person name="Teixiera M."/>
            <person name="Abouelleil A."/>
            <person name="Chapman S.B."/>
            <person name="Priest M."/>
            <person name="Young S.K."/>
            <person name="Wortman J."/>
            <person name="Nusbaum C."/>
            <person name="Birren B."/>
        </authorList>
    </citation>
    <scope>NUCLEOTIDE SEQUENCE [LARGE SCALE GENOMIC DNA]</scope>
    <source>
        <strain evidence="1 2">CBS 72588</strain>
    </source>
</reference>
<dbReference type="HOGENOM" id="CLU_1594552_0_0_1"/>
<evidence type="ECO:0000313" key="1">
    <source>
        <dbReference type="EMBL" id="KIW43952.1"/>
    </source>
</evidence>
<keyword evidence="2" id="KW-1185">Reference proteome</keyword>